<proteinExistence type="predicted"/>
<gene>
    <name evidence="2" type="ORF">G2W53_033164</name>
</gene>
<dbReference type="AlphaFoldDB" id="A0A834SYS1"/>
<accession>A0A834SYS1</accession>
<feature type="region of interest" description="Disordered" evidence="1">
    <location>
        <begin position="1"/>
        <end position="53"/>
    </location>
</feature>
<evidence type="ECO:0000313" key="2">
    <source>
        <dbReference type="EMBL" id="KAF7812188.1"/>
    </source>
</evidence>
<organism evidence="2 3">
    <name type="scientific">Senna tora</name>
    <dbReference type="NCBI Taxonomy" id="362788"/>
    <lineage>
        <taxon>Eukaryota</taxon>
        <taxon>Viridiplantae</taxon>
        <taxon>Streptophyta</taxon>
        <taxon>Embryophyta</taxon>
        <taxon>Tracheophyta</taxon>
        <taxon>Spermatophyta</taxon>
        <taxon>Magnoliopsida</taxon>
        <taxon>eudicotyledons</taxon>
        <taxon>Gunneridae</taxon>
        <taxon>Pentapetalae</taxon>
        <taxon>rosids</taxon>
        <taxon>fabids</taxon>
        <taxon>Fabales</taxon>
        <taxon>Fabaceae</taxon>
        <taxon>Caesalpinioideae</taxon>
        <taxon>Cassia clade</taxon>
        <taxon>Senna</taxon>
    </lineage>
</organism>
<keyword evidence="3" id="KW-1185">Reference proteome</keyword>
<feature type="compositionally biased region" description="Basic and acidic residues" evidence="1">
    <location>
        <begin position="1"/>
        <end position="14"/>
    </location>
</feature>
<evidence type="ECO:0000313" key="3">
    <source>
        <dbReference type="Proteomes" id="UP000634136"/>
    </source>
</evidence>
<dbReference type="EMBL" id="JAAIUW010000010">
    <property type="protein sequence ID" value="KAF7812188.1"/>
    <property type="molecule type" value="Genomic_DNA"/>
</dbReference>
<dbReference type="Proteomes" id="UP000634136">
    <property type="component" value="Unassembled WGS sequence"/>
</dbReference>
<protein>
    <submittedName>
        <fullName evidence="2">Uncharacterized protein</fullName>
    </submittedName>
</protein>
<comment type="caution">
    <text evidence="2">The sequence shown here is derived from an EMBL/GenBank/DDBJ whole genome shotgun (WGS) entry which is preliminary data.</text>
</comment>
<name>A0A834SYS1_9FABA</name>
<reference evidence="2" key="1">
    <citation type="submission" date="2020-09" db="EMBL/GenBank/DDBJ databases">
        <title>Genome-Enabled Discovery of Anthraquinone Biosynthesis in Senna tora.</title>
        <authorList>
            <person name="Kang S.-H."/>
            <person name="Pandey R.P."/>
            <person name="Lee C.-M."/>
            <person name="Sim J.-S."/>
            <person name="Jeong J.-T."/>
            <person name="Choi B.-S."/>
            <person name="Jung M."/>
            <person name="Ginzburg D."/>
            <person name="Zhao K."/>
            <person name="Won S.Y."/>
            <person name="Oh T.-J."/>
            <person name="Yu Y."/>
            <person name="Kim N.-H."/>
            <person name="Lee O.R."/>
            <person name="Lee T.-H."/>
            <person name="Bashyal P."/>
            <person name="Kim T.-S."/>
            <person name="Lee W.-H."/>
            <person name="Kawkins C."/>
            <person name="Kim C.-K."/>
            <person name="Kim J.S."/>
            <person name="Ahn B.O."/>
            <person name="Rhee S.Y."/>
            <person name="Sohng J.K."/>
        </authorList>
    </citation>
    <scope>NUCLEOTIDE SEQUENCE</scope>
    <source>
        <tissue evidence="2">Leaf</tissue>
    </source>
</reference>
<sequence length="53" mass="6243">MGRNEREKDKKFTESKLTSPPSHTAAATKTEKKHTRVSEEEKKRRTNLWAKCR</sequence>
<evidence type="ECO:0000256" key="1">
    <source>
        <dbReference type="SAM" id="MobiDB-lite"/>
    </source>
</evidence>